<dbReference type="EMBL" id="RSCJ01000015">
    <property type="protein sequence ID" value="RUR78256.1"/>
    <property type="molecule type" value="Genomic_DNA"/>
</dbReference>
<dbReference type="GO" id="GO:0006412">
    <property type="term" value="P:translation"/>
    <property type="evidence" value="ECO:0007669"/>
    <property type="project" value="UniProtKB-UniRule"/>
</dbReference>
<dbReference type="InterPro" id="IPR036510">
    <property type="entry name" value="Ribosomal_bS20_sf"/>
</dbReference>
<keyword evidence="4 8" id="KW-0694">RNA-binding</keyword>
<reference evidence="10 11" key="1">
    <citation type="journal article" date="2019" name="Genome Biol. Evol.">
        <title>Day and night: Metabolic profiles and evolutionary relationships of six axenic non-marine cyanobacteria.</title>
        <authorList>
            <person name="Will S.E."/>
            <person name="Henke P."/>
            <person name="Boedeker C."/>
            <person name="Huang S."/>
            <person name="Brinkmann H."/>
            <person name="Rohde M."/>
            <person name="Jarek M."/>
            <person name="Friedl T."/>
            <person name="Seufert S."/>
            <person name="Schumacher M."/>
            <person name="Overmann J."/>
            <person name="Neumann-Schaal M."/>
            <person name="Petersen J."/>
        </authorList>
    </citation>
    <scope>NUCLEOTIDE SEQUENCE [LARGE SCALE GENOMIC DNA]</scope>
    <source>
        <strain evidence="10 11">PCC 6912</strain>
    </source>
</reference>
<proteinExistence type="inferred from homology"/>
<evidence type="ECO:0000256" key="5">
    <source>
        <dbReference type="ARBA" id="ARBA00022980"/>
    </source>
</evidence>
<comment type="function">
    <text evidence="1 8">Binds directly to 16S ribosomal RNA.</text>
</comment>
<dbReference type="PANTHER" id="PTHR33398">
    <property type="entry name" value="30S RIBOSOMAL PROTEIN S20"/>
    <property type="match status" value="1"/>
</dbReference>
<keyword evidence="3 8" id="KW-0699">rRNA-binding</keyword>
<evidence type="ECO:0000256" key="4">
    <source>
        <dbReference type="ARBA" id="ARBA00022884"/>
    </source>
</evidence>
<gene>
    <name evidence="8 10" type="primary">rpsT</name>
    <name evidence="8" type="synonym">rps20</name>
    <name evidence="10" type="ORF">PCC6912_35980</name>
</gene>
<evidence type="ECO:0000256" key="7">
    <source>
        <dbReference type="ARBA" id="ARBA00035136"/>
    </source>
</evidence>
<dbReference type="NCBIfam" id="TIGR00029">
    <property type="entry name" value="S20"/>
    <property type="match status" value="1"/>
</dbReference>
<keyword evidence="6 8" id="KW-0687">Ribonucleoprotein</keyword>
<dbReference type="AlphaFoldDB" id="A0A3S0XQI3"/>
<evidence type="ECO:0000256" key="8">
    <source>
        <dbReference type="HAMAP-Rule" id="MF_00500"/>
    </source>
</evidence>
<keyword evidence="5 8" id="KW-0689">Ribosomal protein</keyword>
<dbReference type="GO" id="GO:0015935">
    <property type="term" value="C:small ribosomal subunit"/>
    <property type="evidence" value="ECO:0007669"/>
    <property type="project" value="TreeGrafter"/>
</dbReference>
<dbReference type="Gene3D" id="1.20.58.110">
    <property type="entry name" value="Ribosomal protein S20"/>
    <property type="match status" value="1"/>
</dbReference>
<dbReference type="STRING" id="211165.GCA_000317285_02064"/>
<dbReference type="HAMAP" id="MF_00500">
    <property type="entry name" value="Ribosomal_bS20"/>
    <property type="match status" value="1"/>
</dbReference>
<dbReference type="GO" id="GO:0003735">
    <property type="term" value="F:structural constituent of ribosome"/>
    <property type="evidence" value="ECO:0007669"/>
    <property type="project" value="InterPro"/>
</dbReference>
<evidence type="ECO:0000256" key="9">
    <source>
        <dbReference type="SAM" id="MobiDB-lite"/>
    </source>
</evidence>
<keyword evidence="11" id="KW-1185">Reference proteome</keyword>
<evidence type="ECO:0000256" key="1">
    <source>
        <dbReference type="ARBA" id="ARBA00003134"/>
    </source>
</evidence>
<name>A0A3S0XQI3_CHLFR</name>
<dbReference type="PANTHER" id="PTHR33398:SF1">
    <property type="entry name" value="SMALL RIBOSOMAL SUBUNIT PROTEIN BS20C"/>
    <property type="match status" value="1"/>
</dbReference>
<feature type="compositionally biased region" description="Basic residues" evidence="9">
    <location>
        <begin position="91"/>
        <end position="103"/>
    </location>
</feature>
<dbReference type="GO" id="GO:0005829">
    <property type="term" value="C:cytosol"/>
    <property type="evidence" value="ECO:0007669"/>
    <property type="project" value="TreeGrafter"/>
</dbReference>
<organism evidence="10 11">
    <name type="scientific">Chlorogloeopsis fritschii PCC 6912</name>
    <dbReference type="NCBI Taxonomy" id="211165"/>
    <lineage>
        <taxon>Bacteria</taxon>
        <taxon>Bacillati</taxon>
        <taxon>Cyanobacteriota</taxon>
        <taxon>Cyanophyceae</taxon>
        <taxon>Nostocales</taxon>
        <taxon>Chlorogloeopsidaceae</taxon>
        <taxon>Chlorogloeopsis</taxon>
    </lineage>
</organism>
<dbReference type="GO" id="GO:0070181">
    <property type="term" value="F:small ribosomal subunit rRNA binding"/>
    <property type="evidence" value="ECO:0007669"/>
    <property type="project" value="TreeGrafter"/>
</dbReference>
<evidence type="ECO:0000256" key="6">
    <source>
        <dbReference type="ARBA" id="ARBA00023274"/>
    </source>
</evidence>
<dbReference type="Pfam" id="PF01649">
    <property type="entry name" value="Ribosomal_S20p"/>
    <property type="match status" value="1"/>
</dbReference>
<dbReference type="InterPro" id="IPR002583">
    <property type="entry name" value="Ribosomal_bS20"/>
</dbReference>
<dbReference type="FunFam" id="1.20.58.110:FF:000001">
    <property type="entry name" value="30S ribosomal protein S20"/>
    <property type="match status" value="1"/>
</dbReference>
<accession>A0A3S0XQI3</accession>
<sequence length="112" mass="12521">MYIYIVFLELTVANTKSALKRAQIAERNRLRNKSYKSAVKTLMKKYLAAVDTYAANPTPEAKQEALARMSEAYSKIDKAVKRGVLHPNNGARKKSRLARKLKAHTQAAATAQ</sequence>
<protein>
    <recommendedName>
        <fullName evidence="7 8">Small ribosomal subunit protein bS20</fullName>
    </recommendedName>
</protein>
<dbReference type="Proteomes" id="UP000268857">
    <property type="component" value="Unassembled WGS sequence"/>
</dbReference>
<feature type="region of interest" description="Disordered" evidence="9">
    <location>
        <begin position="86"/>
        <end position="112"/>
    </location>
</feature>
<evidence type="ECO:0000256" key="3">
    <source>
        <dbReference type="ARBA" id="ARBA00022730"/>
    </source>
</evidence>
<comment type="similarity">
    <text evidence="2 8">Belongs to the bacterial ribosomal protein bS20 family.</text>
</comment>
<dbReference type="SUPFAM" id="SSF46992">
    <property type="entry name" value="Ribosomal protein S20"/>
    <property type="match status" value="1"/>
</dbReference>
<comment type="caution">
    <text evidence="10">The sequence shown here is derived from an EMBL/GenBank/DDBJ whole genome shotgun (WGS) entry which is preliminary data.</text>
</comment>
<evidence type="ECO:0000256" key="2">
    <source>
        <dbReference type="ARBA" id="ARBA00007634"/>
    </source>
</evidence>
<evidence type="ECO:0000313" key="11">
    <source>
        <dbReference type="Proteomes" id="UP000268857"/>
    </source>
</evidence>
<evidence type="ECO:0000313" key="10">
    <source>
        <dbReference type="EMBL" id="RUR78256.1"/>
    </source>
</evidence>